<reference evidence="1 2" key="3">
    <citation type="journal article" date="2013" name="Rice">
        <title>Improvement of the Oryza sativa Nipponbare reference genome using next generation sequence and optical map data.</title>
        <authorList>
            <person name="Kawahara Y."/>
            <person name="de la Bastide M."/>
            <person name="Hamilton J.P."/>
            <person name="Kanamori H."/>
            <person name="McCombie W.R."/>
            <person name="Ouyang S."/>
            <person name="Schwartz D.C."/>
            <person name="Tanaka T."/>
            <person name="Wu J."/>
            <person name="Zhou S."/>
            <person name="Childs K.L."/>
            <person name="Davidson R.M."/>
            <person name="Lin H."/>
            <person name="Quesada-Ocampo L."/>
            <person name="Vaillancourt B."/>
            <person name="Sakai H."/>
            <person name="Lee S.S."/>
            <person name="Kim J."/>
            <person name="Numa H."/>
            <person name="Itoh T."/>
            <person name="Buell C.R."/>
            <person name="Matsumoto T."/>
        </authorList>
    </citation>
    <scope>NUCLEOTIDE SEQUENCE [LARGE SCALE GENOMIC DNA]</scope>
    <source>
        <strain evidence="2">cv. Nipponbare</strain>
    </source>
</reference>
<reference evidence="1 2" key="2">
    <citation type="journal article" date="2013" name="Plant Cell Physiol.">
        <title>Rice Annotation Project Database (RAP-DB): an integrative and interactive database for rice genomics.</title>
        <authorList>
            <person name="Sakai H."/>
            <person name="Lee S.S."/>
            <person name="Tanaka T."/>
            <person name="Numa H."/>
            <person name="Kim J."/>
            <person name="Kawahara Y."/>
            <person name="Wakimoto H."/>
            <person name="Yang C.C."/>
            <person name="Iwamoto M."/>
            <person name="Abe T."/>
            <person name="Yamada Y."/>
            <person name="Muto A."/>
            <person name="Inokuchi H."/>
            <person name="Ikemura T."/>
            <person name="Matsumoto T."/>
            <person name="Sasaki T."/>
            <person name="Itoh T."/>
        </authorList>
    </citation>
    <scope>NUCLEOTIDE SEQUENCE [LARGE SCALE GENOMIC DNA]</scope>
    <source>
        <strain evidence="2">cv. Nipponbare</strain>
    </source>
</reference>
<dbReference type="ExpressionAtlas" id="A0A0P0VZ88">
    <property type="expression patterns" value="baseline and differential"/>
</dbReference>
<evidence type="ECO:0000313" key="2">
    <source>
        <dbReference type="Proteomes" id="UP000059680"/>
    </source>
</evidence>
<dbReference type="Proteomes" id="UP000059680">
    <property type="component" value="Chromosome 3"/>
</dbReference>
<accession>A0A0P0VZ88</accession>
<gene>
    <name evidence="1" type="ordered locus">Os03g0399600</name>
    <name evidence="1" type="ORF">OSNPB_030399600</name>
</gene>
<dbReference type="AlphaFoldDB" id="A0A0P0VZ88"/>
<sequence>SPYLSDHVLFAGLSYQIDIHLEAIHMIGRILVLSNLWFGPENQLFIRNS</sequence>
<protein>
    <submittedName>
        <fullName evidence="1">Os03g0399600 protein</fullName>
    </submittedName>
</protein>
<organism evidence="1 2">
    <name type="scientific">Oryza sativa subsp. japonica</name>
    <name type="common">Rice</name>
    <dbReference type="NCBI Taxonomy" id="39947"/>
    <lineage>
        <taxon>Eukaryota</taxon>
        <taxon>Viridiplantae</taxon>
        <taxon>Streptophyta</taxon>
        <taxon>Embryophyta</taxon>
        <taxon>Tracheophyta</taxon>
        <taxon>Spermatophyta</taxon>
        <taxon>Magnoliopsida</taxon>
        <taxon>Liliopsida</taxon>
        <taxon>Poales</taxon>
        <taxon>Poaceae</taxon>
        <taxon>BOP clade</taxon>
        <taxon>Oryzoideae</taxon>
        <taxon>Oryzeae</taxon>
        <taxon>Oryzinae</taxon>
        <taxon>Oryza</taxon>
        <taxon>Oryza sativa</taxon>
    </lineage>
</organism>
<name>A0A0P0VZ88_ORYSJ</name>
<dbReference type="Gramene" id="Os03t0399600-02">
    <property type="protein sequence ID" value="Os03t0399600-02"/>
    <property type="gene ID" value="Os03g0399600"/>
</dbReference>
<dbReference type="EMBL" id="AP014959">
    <property type="protein sequence ID" value="BAS84589.1"/>
    <property type="molecule type" value="Genomic_DNA"/>
</dbReference>
<feature type="non-terminal residue" evidence="1">
    <location>
        <position position="1"/>
    </location>
</feature>
<proteinExistence type="predicted"/>
<keyword evidence="2" id="KW-1185">Reference proteome</keyword>
<reference evidence="2" key="1">
    <citation type="journal article" date="2005" name="Nature">
        <title>The map-based sequence of the rice genome.</title>
        <authorList>
            <consortium name="International rice genome sequencing project (IRGSP)"/>
            <person name="Matsumoto T."/>
            <person name="Wu J."/>
            <person name="Kanamori H."/>
            <person name="Katayose Y."/>
            <person name="Fujisawa M."/>
            <person name="Namiki N."/>
            <person name="Mizuno H."/>
            <person name="Yamamoto K."/>
            <person name="Antonio B.A."/>
            <person name="Baba T."/>
            <person name="Sakata K."/>
            <person name="Nagamura Y."/>
            <person name="Aoki H."/>
            <person name="Arikawa K."/>
            <person name="Arita K."/>
            <person name="Bito T."/>
            <person name="Chiden Y."/>
            <person name="Fujitsuka N."/>
            <person name="Fukunaka R."/>
            <person name="Hamada M."/>
            <person name="Harada C."/>
            <person name="Hayashi A."/>
            <person name="Hijishita S."/>
            <person name="Honda M."/>
            <person name="Hosokawa S."/>
            <person name="Ichikawa Y."/>
            <person name="Idonuma A."/>
            <person name="Iijima M."/>
            <person name="Ikeda M."/>
            <person name="Ikeno M."/>
            <person name="Ito K."/>
            <person name="Ito S."/>
            <person name="Ito T."/>
            <person name="Ito Y."/>
            <person name="Ito Y."/>
            <person name="Iwabuchi A."/>
            <person name="Kamiya K."/>
            <person name="Karasawa W."/>
            <person name="Kurita K."/>
            <person name="Katagiri S."/>
            <person name="Kikuta A."/>
            <person name="Kobayashi H."/>
            <person name="Kobayashi N."/>
            <person name="Machita K."/>
            <person name="Maehara T."/>
            <person name="Masukawa M."/>
            <person name="Mizubayashi T."/>
            <person name="Mukai Y."/>
            <person name="Nagasaki H."/>
            <person name="Nagata Y."/>
            <person name="Naito S."/>
            <person name="Nakashima M."/>
            <person name="Nakama Y."/>
            <person name="Nakamichi Y."/>
            <person name="Nakamura M."/>
            <person name="Meguro A."/>
            <person name="Negishi M."/>
            <person name="Ohta I."/>
            <person name="Ohta T."/>
            <person name="Okamoto M."/>
            <person name="Ono N."/>
            <person name="Saji S."/>
            <person name="Sakaguchi M."/>
            <person name="Sakai K."/>
            <person name="Shibata M."/>
            <person name="Shimokawa T."/>
            <person name="Song J."/>
            <person name="Takazaki Y."/>
            <person name="Terasawa K."/>
            <person name="Tsugane M."/>
            <person name="Tsuji K."/>
            <person name="Ueda S."/>
            <person name="Waki K."/>
            <person name="Yamagata H."/>
            <person name="Yamamoto M."/>
            <person name="Yamamoto S."/>
            <person name="Yamane H."/>
            <person name="Yoshiki S."/>
            <person name="Yoshihara R."/>
            <person name="Yukawa K."/>
            <person name="Zhong H."/>
            <person name="Yano M."/>
            <person name="Yuan Q."/>
            <person name="Ouyang S."/>
            <person name="Liu J."/>
            <person name="Jones K.M."/>
            <person name="Gansberger K."/>
            <person name="Moffat K."/>
            <person name="Hill J."/>
            <person name="Bera J."/>
            <person name="Fadrosh D."/>
            <person name="Jin S."/>
            <person name="Johri S."/>
            <person name="Kim M."/>
            <person name="Overton L."/>
            <person name="Reardon M."/>
            <person name="Tsitrin T."/>
            <person name="Vuong H."/>
            <person name="Weaver B."/>
            <person name="Ciecko A."/>
            <person name="Tallon L."/>
            <person name="Jackson J."/>
            <person name="Pai G."/>
            <person name="Aken S.V."/>
            <person name="Utterback T."/>
            <person name="Reidmuller S."/>
            <person name="Feldblyum T."/>
            <person name="Hsiao J."/>
            <person name="Zismann V."/>
            <person name="Iobst S."/>
            <person name="de Vazeille A.R."/>
            <person name="Buell C.R."/>
            <person name="Ying K."/>
            <person name="Li Y."/>
            <person name="Lu T."/>
            <person name="Huang Y."/>
            <person name="Zhao Q."/>
            <person name="Feng Q."/>
            <person name="Zhang L."/>
            <person name="Zhu J."/>
            <person name="Weng Q."/>
            <person name="Mu J."/>
            <person name="Lu Y."/>
            <person name="Fan D."/>
            <person name="Liu Y."/>
            <person name="Guan J."/>
            <person name="Zhang Y."/>
            <person name="Yu S."/>
            <person name="Liu X."/>
            <person name="Zhang Y."/>
            <person name="Hong G."/>
            <person name="Han B."/>
            <person name="Choisne N."/>
            <person name="Demange N."/>
            <person name="Orjeda G."/>
            <person name="Samain S."/>
            <person name="Cattolico L."/>
            <person name="Pelletier E."/>
            <person name="Couloux A."/>
            <person name="Segurens B."/>
            <person name="Wincker P."/>
            <person name="D'Hont A."/>
            <person name="Scarpelli C."/>
            <person name="Weissenbach J."/>
            <person name="Salanoubat M."/>
            <person name="Quetier F."/>
            <person name="Yu Y."/>
            <person name="Kim H.R."/>
            <person name="Rambo T."/>
            <person name="Currie J."/>
            <person name="Collura K."/>
            <person name="Luo M."/>
            <person name="Yang T."/>
            <person name="Ammiraju J.S.S."/>
            <person name="Engler F."/>
            <person name="Soderlund C."/>
            <person name="Wing R.A."/>
            <person name="Palmer L.E."/>
            <person name="de la Bastide M."/>
            <person name="Spiegel L."/>
            <person name="Nascimento L."/>
            <person name="Zutavern T."/>
            <person name="O'Shaughnessy A."/>
            <person name="Dike S."/>
            <person name="Dedhia N."/>
            <person name="Preston R."/>
            <person name="Balija V."/>
            <person name="McCombie W.R."/>
            <person name="Chow T."/>
            <person name="Chen H."/>
            <person name="Chung M."/>
            <person name="Chen C."/>
            <person name="Shaw J."/>
            <person name="Wu H."/>
            <person name="Hsiao K."/>
            <person name="Chao Y."/>
            <person name="Chu M."/>
            <person name="Cheng C."/>
            <person name="Hour A."/>
            <person name="Lee P."/>
            <person name="Lin S."/>
            <person name="Lin Y."/>
            <person name="Liou J."/>
            <person name="Liu S."/>
            <person name="Hsing Y."/>
            <person name="Raghuvanshi S."/>
            <person name="Mohanty A."/>
            <person name="Bharti A.K."/>
            <person name="Gaur A."/>
            <person name="Gupta V."/>
            <person name="Kumar D."/>
            <person name="Ravi V."/>
            <person name="Vij S."/>
            <person name="Kapur A."/>
            <person name="Khurana P."/>
            <person name="Khurana P."/>
            <person name="Khurana J.P."/>
            <person name="Tyagi A.K."/>
            <person name="Gaikwad K."/>
            <person name="Singh A."/>
            <person name="Dalal V."/>
            <person name="Srivastava S."/>
            <person name="Dixit A."/>
            <person name="Pal A.K."/>
            <person name="Ghazi I.A."/>
            <person name="Yadav M."/>
            <person name="Pandit A."/>
            <person name="Bhargava A."/>
            <person name="Sureshbabu K."/>
            <person name="Batra K."/>
            <person name="Sharma T.R."/>
            <person name="Mohapatra T."/>
            <person name="Singh N.K."/>
            <person name="Messing J."/>
            <person name="Nelson A.B."/>
            <person name="Fuks G."/>
            <person name="Kavchok S."/>
            <person name="Keizer G."/>
            <person name="Linton E."/>
            <person name="Llaca V."/>
            <person name="Song R."/>
            <person name="Tanyolac B."/>
            <person name="Young S."/>
            <person name="Ho-Il K."/>
            <person name="Hahn J.H."/>
            <person name="Sangsakoo G."/>
            <person name="Vanavichit A."/>
            <person name="de Mattos Luiz.A.T."/>
            <person name="Zimmer P.D."/>
            <person name="Malone G."/>
            <person name="Dellagostin O."/>
            <person name="de Oliveira A.C."/>
            <person name="Bevan M."/>
            <person name="Bancroft I."/>
            <person name="Minx P."/>
            <person name="Cordum H."/>
            <person name="Wilson R."/>
            <person name="Cheng Z."/>
            <person name="Jin W."/>
            <person name="Jiang J."/>
            <person name="Leong S.A."/>
            <person name="Iwama H."/>
            <person name="Gojobori T."/>
            <person name="Itoh T."/>
            <person name="Niimura Y."/>
            <person name="Fujii Y."/>
            <person name="Habara T."/>
            <person name="Sakai H."/>
            <person name="Sato Y."/>
            <person name="Wilson G."/>
            <person name="Kumar K."/>
            <person name="McCouch S."/>
            <person name="Juretic N."/>
            <person name="Hoen D."/>
            <person name="Wright S."/>
            <person name="Bruskiewich R."/>
            <person name="Bureau T."/>
            <person name="Miyao A."/>
            <person name="Hirochika H."/>
            <person name="Nishikawa T."/>
            <person name="Kadowaki K."/>
            <person name="Sugiura M."/>
            <person name="Burr B."/>
            <person name="Sasaki T."/>
        </authorList>
    </citation>
    <scope>NUCLEOTIDE SEQUENCE [LARGE SCALE GENOMIC DNA]</scope>
    <source>
        <strain evidence="2">cv. Nipponbare</strain>
    </source>
</reference>
<evidence type="ECO:0000313" key="1">
    <source>
        <dbReference type="EMBL" id="BAS84589.1"/>
    </source>
</evidence>